<sequence>MAWRNSIAFLIALFCFAPLDASAGNSTGPAALALAALAAESSPLVNVQDKRLLAAYLNGAANAPYAKSKRIEVKADAVDCRASNVDIAMHACTLSFGARKIELQGRRAHELYATLIENGVPADGAAGSIHEAVTELACEVDAAEVAQKAGGGARCAFKP</sequence>
<evidence type="ECO:0000256" key="1">
    <source>
        <dbReference type="SAM" id="SignalP"/>
    </source>
</evidence>
<keyword evidence="3" id="KW-1185">Reference proteome</keyword>
<dbReference type="AlphaFoldDB" id="A0A6B8LWV5"/>
<dbReference type="EMBL" id="CP044331">
    <property type="protein sequence ID" value="QGM96867.1"/>
    <property type="molecule type" value="Genomic_DNA"/>
</dbReference>
<proteinExistence type="predicted"/>
<gene>
    <name evidence="2" type="ORF">F7D14_04850</name>
</gene>
<feature type="signal peptide" evidence="1">
    <location>
        <begin position="1"/>
        <end position="23"/>
    </location>
</feature>
<dbReference type="KEGG" id="mpar:F7D14_04850"/>
<reference evidence="2 3" key="1">
    <citation type="submission" date="2019-09" db="EMBL/GenBank/DDBJ databases">
        <title>Isolation and complete genome sequencing of Methylocystis species.</title>
        <authorList>
            <person name="Rumah B.L."/>
            <person name="Stead C.E."/>
            <person name="Stevens B.C."/>
            <person name="Minton N.P."/>
            <person name="Grosse-Honebrink A."/>
            <person name="Zhang Y."/>
        </authorList>
    </citation>
    <scope>NUCLEOTIDE SEQUENCE [LARGE SCALE GENOMIC DNA]</scope>
    <source>
        <strain evidence="2 3">BRCS2</strain>
    </source>
</reference>
<evidence type="ECO:0000313" key="3">
    <source>
        <dbReference type="Proteomes" id="UP000422569"/>
    </source>
</evidence>
<name>A0A6B8LWV5_9HYPH</name>
<feature type="chain" id="PRO_5025499821" evidence="1">
    <location>
        <begin position="24"/>
        <end position="159"/>
    </location>
</feature>
<dbReference type="RefSeq" id="WP_016919939.1">
    <property type="nucleotide sequence ID" value="NZ_CP044331.1"/>
</dbReference>
<protein>
    <submittedName>
        <fullName evidence="2">Uncharacterized protein</fullName>
    </submittedName>
</protein>
<organism evidence="2 3">
    <name type="scientific">Methylocystis parvus</name>
    <dbReference type="NCBI Taxonomy" id="134"/>
    <lineage>
        <taxon>Bacteria</taxon>
        <taxon>Pseudomonadati</taxon>
        <taxon>Pseudomonadota</taxon>
        <taxon>Alphaproteobacteria</taxon>
        <taxon>Hyphomicrobiales</taxon>
        <taxon>Methylocystaceae</taxon>
        <taxon>Methylocystis</taxon>
    </lineage>
</organism>
<dbReference type="Proteomes" id="UP000422569">
    <property type="component" value="Chromosome"/>
</dbReference>
<evidence type="ECO:0000313" key="2">
    <source>
        <dbReference type="EMBL" id="QGM96867.1"/>
    </source>
</evidence>
<keyword evidence="1" id="KW-0732">Signal</keyword>
<accession>A0A6B8LWV5</accession>